<evidence type="ECO:0000256" key="1">
    <source>
        <dbReference type="SAM" id="SignalP"/>
    </source>
</evidence>
<reference evidence="2 3" key="2">
    <citation type="journal article" date="2010" name="J. Bacteriol.">
        <title>Genome sequence of the polysaccharide-degrading, thermophilic anaerobe Spirochaeta thermophila DSM 6192.</title>
        <authorList>
            <person name="Angelov A."/>
            <person name="Liebl S."/>
            <person name="Ballschmiter M."/>
            <person name="Bomeke M."/>
            <person name="Lehmann R."/>
            <person name="Liesegang H."/>
            <person name="Daniel R."/>
            <person name="Liebl W."/>
        </authorList>
    </citation>
    <scope>NUCLEOTIDE SEQUENCE [LARGE SCALE GENOMIC DNA]</scope>
    <source>
        <strain evidence="3">ATCC 49972 / DSM 6192 / RI 19.B1</strain>
    </source>
</reference>
<dbReference type="HOGENOM" id="CLU_1593519_0_0_12"/>
<proteinExistence type="predicted"/>
<dbReference type="EMBL" id="CP001698">
    <property type="protein sequence ID" value="ADN02902.1"/>
    <property type="molecule type" value="Genomic_DNA"/>
</dbReference>
<protein>
    <recommendedName>
        <fullName evidence="4">Outer membrane protein beta-barrel domain-containing protein</fullName>
    </recommendedName>
</protein>
<sequence length="163" mass="18133">MRKRLCVLILLAGAGMLHAQMFSAGIGTSFFQYERTFLDLEGAYHQKVADTMEMVVGAHVAIATEERGGQVTADFLIAGELGLEFLFPTSPVFVPYFGAGLSPQFSLAEETSFFLGPYGEAGFRLNVHPYMDWFLELQQELTIGPPRWINNSTRISTGILFHF</sequence>
<evidence type="ECO:0000313" key="3">
    <source>
        <dbReference type="Proteomes" id="UP000001296"/>
    </source>
</evidence>
<dbReference type="KEGG" id="sta:STHERM_c19670"/>
<keyword evidence="1" id="KW-0732">Signal</keyword>
<feature type="chain" id="PRO_5003139689" description="Outer membrane protein beta-barrel domain-containing protein" evidence="1">
    <location>
        <begin position="20"/>
        <end position="163"/>
    </location>
</feature>
<feature type="signal peptide" evidence="1">
    <location>
        <begin position="1"/>
        <end position="19"/>
    </location>
</feature>
<dbReference type="Proteomes" id="UP000001296">
    <property type="component" value="Chromosome"/>
</dbReference>
<name>E0RQC6_WINT6</name>
<gene>
    <name evidence="2" type="ordered locus">STHERM_c19670</name>
</gene>
<reference key="1">
    <citation type="submission" date="2009-08" db="EMBL/GenBank/DDBJ databases">
        <title>The genome sequence of Spirochaeta thermophila DSM6192.</title>
        <authorList>
            <person name="Angelov A."/>
            <person name="Mientus M."/>
            <person name="Wittenberg S."/>
            <person name="Lehmann R."/>
            <person name="Liesegang H."/>
            <person name="Daniel R."/>
            <person name="Liebl W."/>
        </authorList>
    </citation>
    <scope>NUCLEOTIDE SEQUENCE</scope>
    <source>
        <strain>DSM 6192</strain>
    </source>
</reference>
<dbReference type="AlphaFoldDB" id="E0RQC6"/>
<evidence type="ECO:0000313" key="2">
    <source>
        <dbReference type="EMBL" id="ADN02902.1"/>
    </source>
</evidence>
<organism evidence="2 3">
    <name type="scientific">Winmispira thermophila (strain ATCC 49972 / DSM 6192 / RI 19.B1)</name>
    <name type="common">Spirochaeta thermophila</name>
    <dbReference type="NCBI Taxonomy" id="665571"/>
    <lineage>
        <taxon>Bacteria</taxon>
        <taxon>Pseudomonadati</taxon>
        <taxon>Spirochaetota</taxon>
        <taxon>Spirochaetia</taxon>
        <taxon>Winmispirales</taxon>
        <taxon>Winmispiraceae</taxon>
        <taxon>Winmispira</taxon>
    </lineage>
</organism>
<accession>E0RQC6</accession>
<evidence type="ECO:0008006" key="4">
    <source>
        <dbReference type="Google" id="ProtNLM"/>
    </source>
</evidence>
<dbReference type="PaxDb" id="665571-STHERM_c19670"/>
<dbReference type="RefSeq" id="WP_013314741.1">
    <property type="nucleotide sequence ID" value="NC_014484.1"/>
</dbReference>